<accession>A0A512INZ7</accession>
<evidence type="ECO:0000313" key="3">
    <source>
        <dbReference type="Proteomes" id="UP000321258"/>
    </source>
</evidence>
<evidence type="ECO:0008006" key="4">
    <source>
        <dbReference type="Google" id="ProtNLM"/>
    </source>
</evidence>
<organism evidence="2 3">
    <name type="scientific">Methylobacterium haplocladii</name>
    <dbReference type="NCBI Taxonomy" id="1176176"/>
    <lineage>
        <taxon>Bacteria</taxon>
        <taxon>Pseudomonadati</taxon>
        <taxon>Pseudomonadota</taxon>
        <taxon>Alphaproteobacteria</taxon>
        <taxon>Hyphomicrobiales</taxon>
        <taxon>Methylobacteriaceae</taxon>
        <taxon>Methylobacterium</taxon>
    </lineage>
</organism>
<dbReference type="EMBL" id="BJZT01000017">
    <property type="protein sequence ID" value="GEO99434.1"/>
    <property type="molecule type" value="Genomic_DNA"/>
</dbReference>
<feature type="region of interest" description="Disordered" evidence="1">
    <location>
        <begin position="82"/>
        <end position="133"/>
    </location>
</feature>
<gene>
    <name evidence="2" type="ORF">MHA02_18220</name>
</gene>
<name>A0A512INZ7_9HYPH</name>
<evidence type="ECO:0000313" key="2">
    <source>
        <dbReference type="EMBL" id="GEO99434.1"/>
    </source>
</evidence>
<dbReference type="Proteomes" id="UP000321258">
    <property type="component" value="Unassembled WGS sequence"/>
</dbReference>
<dbReference type="AlphaFoldDB" id="A0A512INZ7"/>
<evidence type="ECO:0000256" key="1">
    <source>
        <dbReference type="SAM" id="MobiDB-lite"/>
    </source>
</evidence>
<dbReference type="InterPro" id="IPR021293">
    <property type="entry name" value="DUF2865"/>
</dbReference>
<sequence>MGGSVVQMEFGKRAKAGLLAAVGHGRSASPRLRIVRTALAGLILGFGGVTAGTGLVHASDRGGMFDFFGELFGVPRQVEYRPQPEARRVPRRYSSLPDARHNPAPRQRHFTPRPVPLVDGAPRQRRSRDARRDTVFPALQPATGPQSVCVRTCDGYVFPLGARHSQKDVPLHQAACAAACPDAPTALYTMPWGKSELDQAVSLKGQPYLAAAWANVYRKRRVENCHCRTPGSMAAPLPIDQDPTLRVGDVVATKTSAAVVTRLVRGDVEVEDYRSTRSLSRRARRTVDLRIGAFQRDADERAFKRAMRTAEAGGRIRVAAAGVAELGAAGDGEPALRTPGFAPVRVVARSPFAY</sequence>
<keyword evidence="3" id="KW-1185">Reference proteome</keyword>
<dbReference type="Pfam" id="PF11064">
    <property type="entry name" value="DUF2865"/>
    <property type="match status" value="1"/>
</dbReference>
<proteinExistence type="predicted"/>
<reference evidence="2 3" key="1">
    <citation type="submission" date="2019-07" db="EMBL/GenBank/DDBJ databases">
        <title>Whole genome shotgun sequence of Methylobacterium haplocladii NBRC 107714.</title>
        <authorList>
            <person name="Hosoyama A."/>
            <person name="Uohara A."/>
            <person name="Ohji S."/>
            <person name="Ichikawa N."/>
        </authorList>
    </citation>
    <scope>NUCLEOTIDE SEQUENCE [LARGE SCALE GENOMIC DNA]</scope>
    <source>
        <strain evidence="2 3">NBRC 107714</strain>
    </source>
</reference>
<comment type="caution">
    <text evidence="2">The sequence shown here is derived from an EMBL/GenBank/DDBJ whole genome shotgun (WGS) entry which is preliminary data.</text>
</comment>
<protein>
    <recommendedName>
        <fullName evidence="4">DUF2865 domain-containing protein</fullName>
    </recommendedName>
</protein>